<keyword evidence="2" id="KW-0805">Transcription regulation</keyword>
<dbReference type="Gene3D" id="1.10.4040.10">
    <property type="entry name" value="Penicillinase repressor domain"/>
    <property type="match status" value="1"/>
</dbReference>
<dbReference type="InterPro" id="IPR036390">
    <property type="entry name" value="WH_DNA-bd_sf"/>
</dbReference>
<reference evidence="6" key="1">
    <citation type="journal article" date="2014" name="Front. Microbiol.">
        <title>High frequency of phylogenetically diverse reductive dehalogenase-homologous genes in deep subseafloor sedimentary metagenomes.</title>
        <authorList>
            <person name="Kawai M."/>
            <person name="Futagami T."/>
            <person name="Toyoda A."/>
            <person name="Takaki Y."/>
            <person name="Nishi S."/>
            <person name="Hori S."/>
            <person name="Arai W."/>
            <person name="Tsubouchi T."/>
            <person name="Morono Y."/>
            <person name="Uchiyama I."/>
            <person name="Ito T."/>
            <person name="Fujiyama A."/>
            <person name="Inagaki F."/>
            <person name="Takami H."/>
        </authorList>
    </citation>
    <scope>NUCLEOTIDE SEQUENCE</scope>
    <source>
        <strain evidence="6">Expedition CK06-06</strain>
    </source>
</reference>
<comment type="similarity">
    <text evidence="1">Belongs to the BlaI transcriptional regulatory family.</text>
</comment>
<evidence type="ECO:0000256" key="2">
    <source>
        <dbReference type="ARBA" id="ARBA00023015"/>
    </source>
</evidence>
<dbReference type="SUPFAM" id="SSF46785">
    <property type="entry name" value="Winged helix' DNA-binding domain"/>
    <property type="match status" value="1"/>
</dbReference>
<evidence type="ECO:0000256" key="4">
    <source>
        <dbReference type="ARBA" id="ARBA00023163"/>
    </source>
</evidence>
<dbReference type="InterPro" id="IPR005650">
    <property type="entry name" value="BlaI_family"/>
</dbReference>
<dbReference type="Gene3D" id="1.10.10.10">
    <property type="entry name" value="Winged helix-like DNA-binding domain superfamily/Winged helix DNA-binding domain"/>
    <property type="match status" value="1"/>
</dbReference>
<dbReference type="Pfam" id="PF03965">
    <property type="entry name" value="Penicillinase_R"/>
    <property type="match status" value="1"/>
</dbReference>
<comment type="caution">
    <text evidence="6">The sequence shown here is derived from an EMBL/GenBank/DDBJ whole genome shotgun (WGS) entry which is preliminary data.</text>
</comment>
<dbReference type="InterPro" id="IPR036388">
    <property type="entry name" value="WH-like_DNA-bd_sf"/>
</dbReference>
<keyword evidence="3" id="KW-0238">DNA-binding</keyword>
<evidence type="ECO:0000313" key="6">
    <source>
        <dbReference type="EMBL" id="GAF82704.1"/>
    </source>
</evidence>
<organism evidence="6">
    <name type="scientific">marine sediment metagenome</name>
    <dbReference type="NCBI Taxonomy" id="412755"/>
    <lineage>
        <taxon>unclassified sequences</taxon>
        <taxon>metagenomes</taxon>
        <taxon>ecological metagenomes</taxon>
    </lineage>
</organism>
<dbReference type="EMBL" id="BARS01007407">
    <property type="protein sequence ID" value="GAF82704.1"/>
    <property type="molecule type" value="Genomic_DNA"/>
</dbReference>
<evidence type="ECO:0000256" key="3">
    <source>
        <dbReference type="ARBA" id="ARBA00023125"/>
    </source>
</evidence>
<evidence type="ECO:0000256" key="5">
    <source>
        <dbReference type="SAM" id="Phobius"/>
    </source>
</evidence>
<proteinExistence type="inferred from homology"/>
<accession>X0SNQ5</accession>
<name>X0SNQ5_9ZZZZ</name>
<feature type="transmembrane region" description="Helical" evidence="5">
    <location>
        <begin position="39"/>
        <end position="57"/>
    </location>
</feature>
<sequence length="133" mass="15131">MIDMARPASKYPTELELEILKVLWRIGPAPVRVVRDELVGFRVLAYTSVMTILNIMVNKGYLTRKKDGASFRYRTKIRQKSTTWRMLWDLVDRAFDGSASAAMVNLLEAGELGDDEIASIRKLLDSHASRNKT</sequence>
<dbReference type="AlphaFoldDB" id="X0SNQ5"/>
<keyword evidence="5" id="KW-1133">Transmembrane helix</keyword>
<keyword evidence="4" id="KW-0804">Transcription</keyword>
<protein>
    <submittedName>
        <fullName evidence="6">Uncharacterized protein</fullName>
    </submittedName>
</protein>
<dbReference type="GO" id="GO:0003677">
    <property type="term" value="F:DNA binding"/>
    <property type="evidence" value="ECO:0007669"/>
    <property type="project" value="UniProtKB-KW"/>
</dbReference>
<gene>
    <name evidence="6" type="ORF">S01H1_14260</name>
</gene>
<keyword evidence="5" id="KW-0812">Transmembrane</keyword>
<dbReference type="GO" id="GO:0045892">
    <property type="term" value="P:negative regulation of DNA-templated transcription"/>
    <property type="evidence" value="ECO:0007669"/>
    <property type="project" value="InterPro"/>
</dbReference>
<keyword evidence="5" id="KW-0472">Membrane</keyword>
<evidence type="ECO:0000256" key="1">
    <source>
        <dbReference type="ARBA" id="ARBA00011046"/>
    </source>
</evidence>
<dbReference type="PIRSF" id="PIRSF019455">
    <property type="entry name" value="CopR_AtkY"/>
    <property type="match status" value="1"/>
</dbReference>